<dbReference type="InterPro" id="IPR056518">
    <property type="entry name" value="HEAT_Ints3_C"/>
</dbReference>
<evidence type="ECO:0000256" key="3">
    <source>
        <dbReference type="ARBA" id="ARBA00006130"/>
    </source>
</evidence>
<evidence type="ECO:0000256" key="8">
    <source>
        <dbReference type="SAM" id="MobiDB-lite"/>
    </source>
</evidence>
<evidence type="ECO:0000256" key="7">
    <source>
        <dbReference type="ARBA" id="ARBA00054331"/>
    </source>
</evidence>
<sequence length="986" mass="114402">METSKPQSSKLFVYSPIDFRDKTEERYERAFSSLQNTLHGPNAKELNITITSMISQDIKQQEELQLSFIYLMLTDTQLAGSALRDLLIVTRDGLEFIIIHLTDLINAKFQKLAEVAKHQVLWLFKELLKSYGSNQKINGFLWALLRQACGGDVSPKNIAWIEGILDILIEHRPRFDKFPNSVGLVTYSYVRLIEDHGALHLQTLRNKEVKFIISLIRERFQDIIPLGRDFIRLLQNVARIPEFNKLWNEILTNPKNLSPSFTGIFQMLSTRTSRHFIGNRITPDIESKLHFFTSSVKFGNHKKYQDWFQDRYFATPESQSLRSDVIRYIINAIHPTNELLCSDIIPRWAILGWLLTSCTNPVALTNAKLAVFYDWLCFDPARDNIMNVEPGILVMYHSIKNVPMVSSTLLDFLCRIMKNFYPKGEERIRAGVYSSLKVILDKQVIPNLVPLFESPKLDRDLRAMIRENFREFMPTTPTFSVLETQNHFGADDGRPSKVNNNIEIKMEELDKSDDLRFSDEEIDDKKLKIECPSDNEDEEAPVNNDKEDEEEEVDDNDDDEDDDDLPLSKVRLKEKPLPDKTELPSSIKETFMTFISTKTLDDFESFLDDYRSLSSSEQLDSEQEAYVFANILSVFKSTLPEKCDLGEYENVHMLDDCYDNNEKLEQKLEQSINYPLYGIYKALCQHDEKAKKCLVIPKILDFCHSKLSSMGFLLLYYLKVNAKLALLKNQKVPTTFRSNVYKLYYQWLNPKPNQKVDMEECLEKDLELLEHYSLNVFLWIISDIYREFEQYTVNNSDILKILVGCIDAKNLHDLICDITQGKLVLFKNDTVIDVIRDSLEYETFEQMCFWQLLQAHDVPIEKIQDMIPELESNNNEALINMLFILKKEEPTEELIKLLLSRETSRGDPFVTSALKHWCMMEYESQLSEIIANLLISKISQNSPKKRARSLKSNSQSNSGPSAEQVRQFCKFFLISFNLINSISCSC</sequence>
<comment type="similarity">
    <text evidence="3">Belongs to the Integrator subunit 3 family.</text>
</comment>
<dbReference type="AlphaFoldDB" id="A0A9P0IS76"/>
<dbReference type="Proteomes" id="UP001153620">
    <property type="component" value="Chromosome 1"/>
</dbReference>
<keyword evidence="4" id="KW-0963">Cytoplasm</keyword>
<dbReference type="InterPro" id="IPR045334">
    <property type="entry name" value="INTS3"/>
</dbReference>
<feature type="domain" description="Integrator complex subunit 3 N-terminal" evidence="9">
    <location>
        <begin position="59"/>
        <end position="467"/>
    </location>
</feature>
<evidence type="ECO:0000313" key="11">
    <source>
        <dbReference type="EMBL" id="CAH1714558.1"/>
    </source>
</evidence>
<dbReference type="Pfam" id="PF24566">
    <property type="entry name" value="HEAT_Ints3_C"/>
    <property type="match status" value="1"/>
</dbReference>
<keyword evidence="5" id="KW-0539">Nucleus</keyword>
<protein>
    <recommendedName>
        <fullName evidence="6">SOSS complex subunit A homolog</fullName>
    </recommendedName>
</protein>
<comment type="subcellular location">
    <subcellularLocation>
        <location evidence="2">Cytoplasm</location>
    </subcellularLocation>
    <subcellularLocation>
        <location evidence="1">Nucleus</location>
    </subcellularLocation>
</comment>
<comment type="function">
    <text evidence="7">Component of the integrator complex, a multiprotein complex that terminates RNA polymerase II (Pol II) transcription in the promoter-proximal region of genes. The integrator complex provides a quality checkpoint during transcription elongation by driving premature transcription termination of transcripts that are unfavorably configured for transcriptional elongation: the complex terminates transcription by (1) catalyzing dephosphorylation of the C-terminal domain (CTD) of Pol II subunit Polr2A/Rbp1 and Spt5, and (2) degrading the exiting nascent RNA transcript via endonuclease activity. The integrator complex is also involved in the 3'-end processing of the U7 snRNA, and also the spliceosomal snRNAs U1, U2, U4 and U5.</text>
</comment>
<feature type="compositionally biased region" description="Acidic residues" evidence="8">
    <location>
        <begin position="533"/>
        <end position="565"/>
    </location>
</feature>
<evidence type="ECO:0000256" key="5">
    <source>
        <dbReference type="ARBA" id="ARBA00023242"/>
    </source>
</evidence>
<evidence type="ECO:0000259" key="10">
    <source>
        <dbReference type="Pfam" id="PF24566"/>
    </source>
</evidence>
<evidence type="ECO:0000259" key="9">
    <source>
        <dbReference type="Pfam" id="PF10189"/>
    </source>
</evidence>
<dbReference type="GO" id="GO:0005634">
    <property type="term" value="C:nucleus"/>
    <property type="evidence" value="ECO:0007669"/>
    <property type="project" value="UniProtKB-SubCell"/>
</dbReference>
<feature type="domain" description="Ints3-like C-terminal" evidence="10">
    <location>
        <begin position="663"/>
        <end position="965"/>
    </location>
</feature>
<evidence type="ECO:0000256" key="4">
    <source>
        <dbReference type="ARBA" id="ARBA00022490"/>
    </source>
</evidence>
<evidence type="ECO:0000313" key="12">
    <source>
        <dbReference type="Proteomes" id="UP001153620"/>
    </source>
</evidence>
<dbReference type="Pfam" id="PF10189">
    <property type="entry name" value="Ints3_N"/>
    <property type="match status" value="1"/>
</dbReference>
<reference evidence="11" key="2">
    <citation type="submission" date="2022-10" db="EMBL/GenBank/DDBJ databases">
        <authorList>
            <consortium name="ENA_rothamsted_submissions"/>
            <consortium name="culmorum"/>
            <person name="King R."/>
        </authorList>
    </citation>
    <scope>NUCLEOTIDE SEQUENCE</scope>
</reference>
<reference evidence="11" key="1">
    <citation type="submission" date="2022-01" db="EMBL/GenBank/DDBJ databases">
        <authorList>
            <person name="King R."/>
        </authorList>
    </citation>
    <scope>NUCLEOTIDE SEQUENCE</scope>
</reference>
<dbReference type="GO" id="GO:0005737">
    <property type="term" value="C:cytoplasm"/>
    <property type="evidence" value="ECO:0007669"/>
    <property type="project" value="UniProtKB-SubCell"/>
</dbReference>
<evidence type="ECO:0000256" key="6">
    <source>
        <dbReference type="ARBA" id="ARBA00032741"/>
    </source>
</evidence>
<gene>
    <name evidence="11" type="ORF">CHIRRI_LOCUS3479</name>
</gene>
<accession>A0A9P0IS76</accession>
<keyword evidence="12" id="KW-1185">Reference proteome</keyword>
<organism evidence="11 12">
    <name type="scientific">Chironomus riparius</name>
    <dbReference type="NCBI Taxonomy" id="315576"/>
    <lineage>
        <taxon>Eukaryota</taxon>
        <taxon>Metazoa</taxon>
        <taxon>Ecdysozoa</taxon>
        <taxon>Arthropoda</taxon>
        <taxon>Hexapoda</taxon>
        <taxon>Insecta</taxon>
        <taxon>Pterygota</taxon>
        <taxon>Neoptera</taxon>
        <taxon>Endopterygota</taxon>
        <taxon>Diptera</taxon>
        <taxon>Nematocera</taxon>
        <taxon>Chironomoidea</taxon>
        <taxon>Chironomidae</taxon>
        <taxon>Chironominae</taxon>
        <taxon>Chironomus</taxon>
    </lineage>
</organism>
<feature type="region of interest" description="Disordered" evidence="8">
    <location>
        <begin position="526"/>
        <end position="567"/>
    </location>
</feature>
<proteinExistence type="inferred from homology"/>
<dbReference type="OrthoDB" id="206598at2759"/>
<dbReference type="PANTHER" id="PTHR13587">
    <property type="entry name" value="INTEGRATOR COMPLEX SUBUNIT 3"/>
    <property type="match status" value="1"/>
</dbReference>
<evidence type="ECO:0000256" key="1">
    <source>
        <dbReference type="ARBA" id="ARBA00004123"/>
    </source>
</evidence>
<evidence type="ECO:0000256" key="2">
    <source>
        <dbReference type="ARBA" id="ARBA00004496"/>
    </source>
</evidence>
<dbReference type="EMBL" id="OU895877">
    <property type="protein sequence ID" value="CAH1714558.1"/>
    <property type="molecule type" value="Genomic_DNA"/>
</dbReference>
<dbReference type="PANTHER" id="PTHR13587:SF7">
    <property type="entry name" value="INTEGRATOR COMPLEX SUBUNIT 3"/>
    <property type="match status" value="1"/>
</dbReference>
<name>A0A9P0IS76_9DIPT</name>
<dbReference type="InterPro" id="IPR019333">
    <property type="entry name" value="INTS3_N"/>
</dbReference>